<organism evidence="13 14">
    <name type="scientific">Bianquea renquensis</name>
    <dbReference type="NCBI Taxonomy" id="2763661"/>
    <lineage>
        <taxon>Bacteria</taxon>
        <taxon>Bacillati</taxon>
        <taxon>Bacillota</taxon>
        <taxon>Clostridia</taxon>
        <taxon>Eubacteriales</taxon>
        <taxon>Bianqueaceae</taxon>
        <taxon>Bianquea</taxon>
    </lineage>
</organism>
<dbReference type="RefSeq" id="WP_177714281.1">
    <property type="nucleotide sequence ID" value="NZ_JACRSQ010000012.1"/>
</dbReference>
<accession>A0A926I1Y5</accession>
<dbReference type="AlphaFoldDB" id="A0A926I1Y5"/>
<dbReference type="Proteomes" id="UP000657006">
    <property type="component" value="Unassembled WGS sequence"/>
</dbReference>
<evidence type="ECO:0000256" key="5">
    <source>
        <dbReference type="ARBA" id="ARBA00022741"/>
    </source>
</evidence>
<sequence>MGEGTIIAGVSSFYDVYQQGAVTRCKARGLFRKENITPVIGDHVRFSDQGYLEEILPRKNQLVRPAAANVDQVVVVFAIKNPNPHYPLLDRFLVESAQQSIQAVICLNKWDLKEDDQADEMTAVYESAGYQVIHTSAYLKEGIAELRQLLEGKVTVFTGPSGAGKSSLLNAVDSRLVLQTGQLSEKVQRGRNTTRHAKLIPLDSGNGFVADTPGFTSLHLEHIPYPDLGQYYPEFLPWLGDCRFTGCSHISEPDCGVKLGVRRGEISAQRYDSYSELYQEIRREQESNRWK</sequence>
<evidence type="ECO:0000256" key="2">
    <source>
        <dbReference type="ARBA" id="ARBA00022517"/>
    </source>
</evidence>
<dbReference type="Gene3D" id="3.40.50.300">
    <property type="entry name" value="P-loop containing nucleotide triphosphate hydrolases"/>
    <property type="match status" value="1"/>
</dbReference>
<keyword evidence="5 10" id="KW-0547">Nucleotide-binding</keyword>
<comment type="cofactor">
    <cofactor evidence="10">
        <name>Zn(2+)</name>
        <dbReference type="ChEBI" id="CHEBI:29105"/>
    </cofactor>
    <text evidence="10">Binds 1 zinc ion per subunit.</text>
</comment>
<dbReference type="EC" id="3.6.1.-" evidence="10"/>
<feature type="binding site" evidence="10">
    <location>
        <begin position="159"/>
        <end position="167"/>
    </location>
    <ligand>
        <name>GTP</name>
        <dbReference type="ChEBI" id="CHEBI:37565"/>
    </ligand>
</feature>
<dbReference type="InterPro" id="IPR004881">
    <property type="entry name" value="Ribosome_biogen_GTPase_RsgA"/>
</dbReference>
<feature type="binding site" evidence="10">
    <location>
        <position position="242"/>
    </location>
    <ligand>
        <name>Zn(2+)</name>
        <dbReference type="ChEBI" id="CHEBI:29105"/>
    </ligand>
</feature>
<dbReference type="HAMAP" id="MF_01820">
    <property type="entry name" value="GTPase_RsgA"/>
    <property type="match status" value="1"/>
</dbReference>
<dbReference type="PANTHER" id="PTHR32120:SF11">
    <property type="entry name" value="SMALL RIBOSOMAL SUBUNIT BIOGENESIS GTPASE RSGA 1, MITOCHONDRIAL-RELATED"/>
    <property type="match status" value="1"/>
</dbReference>
<dbReference type="InterPro" id="IPR027417">
    <property type="entry name" value="P-loop_NTPase"/>
</dbReference>
<dbReference type="PROSITE" id="PS51721">
    <property type="entry name" value="G_CP"/>
    <property type="match status" value="1"/>
</dbReference>
<dbReference type="InterPro" id="IPR030378">
    <property type="entry name" value="G_CP_dom"/>
</dbReference>
<reference evidence="13" key="1">
    <citation type="submission" date="2020-08" db="EMBL/GenBank/DDBJ databases">
        <title>Genome public.</title>
        <authorList>
            <person name="Liu C."/>
            <person name="Sun Q."/>
        </authorList>
    </citation>
    <scope>NUCLEOTIDE SEQUENCE</scope>
    <source>
        <strain evidence="13">NSJ-32</strain>
    </source>
</reference>
<dbReference type="CDD" id="cd01854">
    <property type="entry name" value="YjeQ_EngC"/>
    <property type="match status" value="1"/>
</dbReference>
<dbReference type="PANTHER" id="PTHR32120">
    <property type="entry name" value="SMALL RIBOSOMAL SUBUNIT BIOGENESIS GTPASE RSGA"/>
    <property type="match status" value="1"/>
</dbReference>
<evidence type="ECO:0000256" key="9">
    <source>
        <dbReference type="ARBA" id="ARBA00023134"/>
    </source>
</evidence>
<dbReference type="InterPro" id="IPR010914">
    <property type="entry name" value="RsgA_GTPase_dom"/>
</dbReference>
<dbReference type="NCBIfam" id="TIGR00157">
    <property type="entry name" value="ribosome small subunit-dependent GTPase A"/>
    <property type="match status" value="1"/>
</dbReference>
<feature type="binding site" evidence="10">
    <location>
        <position position="255"/>
    </location>
    <ligand>
        <name>Zn(2+)</name>
        <dbReference type="ChEBI" id="CHEBI:29105"/>
    </ligand>
</feature>
<evidence type="ECO:0000256" key="3">
    <source>
        <dbReference type="ARBA" id="ARBA00022723"/>
    </source>
</evidence>
<feature type="domain" description="CP-type G" evidence="12">
    <location>
        <begin position="59"/>
        <end position="218"/>
    </location>
</feature>
<dbReference type="Gene3D" id="2.40.50.140">
    <property type="entry name" value="Nucleic acid-binding proteins"/>
    <property type="match status" value="1"/>
</dbReference>
<dbReference type="CDD" id="cd04466">
    <property type="entry name" value="S1_YloQ_GTPase"/>
    <property type="match status" value="1"/>
</dbReference>
<comment type="similarity">
    <text evidence="10">Belongs to the TRAFAC class YlqF/YawG GTPase family. RsgA subfamily.</text>
</comment>
<dbReference type="GO" id="GO:0019843">
    <property type="term" value="F:rRNA binding"/>
    <property type="evidence" value="ECO:0007669"/>
    <property type="project" value="UniProtKB-KW"/>
</dbReference>
<dbReference type="InterPro" id="IPR012340">
    <property type="entry name" value="NA-bd_OB-fold"/>
</dbReference>
<name>A0A926I1Y5_9FIRM</name>
<dbReference type="EMBL" id="JACRSQ010000012">
    <property type="protein sequence ID" value="MBC8543755.1"/>
    <property type="molecule type" value="Genomic_DNA"/>
</dbReference>
<dbReference type="InterPro" id="IPR031944">
    <property type="entry name" value="RsgA_N"/>
</dbReference>
<keyword evidence="8 10" id="KW-0694">RNA-binding</keyword>
<keyword evidence="6 10" id="KW-0378">Hydrolase</keyword>
<dbReference type="Gene3D" id="1.10.40.50">
    <property type="entry name" value="Probable gtpase engc, domain 3"/>
    <property type="match status" value="1"/>
</dbReference>
<keyword evidence="7 10" id="KW-0862">Zinc</keyword>
<evidence type="ECO:0000313" key="13">
    <source>
        <dbReference type="EMBL" id="MBC8543755.1"/>
    </source>
</evidence>
<comment type="caution">
    <text evidence="13">The sequence shown here is derived from an EMBL/GenBank/DDBJ whole genome shotgun (WGS) entry which is preliminary data.</text>
</comment>
<dbReference type="GO" id="GO:0003924">
    <property type="term" value="F:GTPase activity"/>
    <property type="evidence" value="ECO:0007669"/>
    <property type="project" value="UniProtKB-UniRule"/>
</dbReference>
<evidence type="ECO:0000259" key="12">
    <source>
        <dbReference type="PROSITE" id="PS51721"/>
    </source>
</evidence>
<dbReference type="GO" id="GO:0005737">
    <property type="term" value="C:cytoplasm"/>
    <property type="evidence" value="ECO:0007669"/>
    <property type="project" value="UniProtKB-SubCell"/>
</dbReference>
<evidence type="ECO:0000313" key="14">
    <source>
        <dbReference type="Proteomes" id="UP000657006"/>
    </source>
</evidence>
<comment type="subunit">
    <text evidence="10">Monomer. Associates with 30S ribosomal subunit, binds 16S rRNA.</text>
</comment>
<keyword evidence="4 10" id="KW-0699">rRNA-binding</keyword>
<evidence type="ECO:0000256" key="1">
    <source>
        <dbReference type="ARBA" id="ARBA00022490"/>
    </source>
</evidence>
<comment type="subcellular location">
    <subcellularLocation>
        <location evidence="10">Cytoplasm</location>
    </subcellularLocation>
</comment>
<dbReference type="PROSITE" id="PS50936">
    <property type="entry name" value="ENGC_GTPASE"/>
    <property type="match status" value="1"/>
</dbReference>
<dbReference type="Pfam" id="PF03193">
    <property type="entry name" value="RsgA_GTPase"/>
    <property type="match status" value="1"/>
</dbReference>
<keyword evidence="3 10" id="KW-0479">Metal-binding</keyword>
<evidence type="ECO:0000256" key="6">
    <source>
        <dbReference type="ARBA" id="ARBA00022801"/>
    </source>
</evidence>
<dbReference type="SUPFAM" id="SSF52540">
    <property type="entry name" value="P-loop containing nucleoside triphosphate hydrolases"/>
    <property type="match status" value="1"/>
</dbReference>
<comment type="function">
    <text evidence="10">One of several proteins that assist in the late maturation steps of the functional core of the 30S ribosomal subunit. Helps release RbfA from mature subunits. May play a role in the assembly of ribosomal proteins into the subunit. Circularly permuted GTPase that catalyzes slow GTP hydrolysis, GTPase activity is stimulated by the 30S ribosomal subunit.</text>
</comment>
<keyword evidence="2 10" id="KW-0690">Ribosome biogenesis</keyword>
<protein>
    <recommendedName>
        <fullName evidence="10">Small ribosomal subunit biogenesis GTPase RsgA</fullName>
        <ecNumber evidence="10">3.6.1.-</ecNumber>
    </recommendedName>
</protein>
<feature type="binding site" evidence="10">
    <location>
        <position position="249"/>
    </location>
    <ligand>
        <name>Zn(2+)</name>
        <dbReference type="ChEBI" id="CHEBI:29105"/>
    </ligand>
</feature>
<feature type="binding site" evidence="10">
    <location>
        <position position="247"/>
    </location>
    <ligand>
        <name>Zn(2+)</name>
        <dbReference type="ChEBI" id="CHEBI:29105"/>
    </ligand>
</feature>
<feature type="domain" description="EngC GTPase" evidence="11">
    <location>
        <begin position="68"/>
        <end position="216"/>
    </location>
</feature>
<evidence type="ECO:0000259" key="11">
    <source>
        <dbReference type="PROSITE" id="PS50936"/>
    </source>
</evidence>
<dbReference type="GO" id="GO:0005525">
    <property type="term" value="F:GTP binding"/>
    <property type="evidence" value="ECO:0007669"/>
    <property type="project" value="UniProtKB-UniRule"/>
</dbReference>
<keyword evidence="14" id="KW-1185">Reference proteome</keyword>
<evidence type="ECO:0000256" key="8">
    <source>
        <dbReference type="ARBA" id="ARBA00022884"/>
    </source>
</evidence>
<evidence type="ECO:0000256" key="10">
    <source>
        <dbReference type="HAMAP-Rule" id="MF_01820"/>
    </source>
</evidence>
<evidence type="ECO:0000256" key="7">
    <source>
        <dbReference type="ARBA" id="ARBA00022833"/>
    </source>
</evidence>
<keyword evidence="1 10" id="KW-0963">Cytoplasm</keyword>
<proteinExistence type="inferred from homology"/>
<dbReference type="GO" id="GO:0042274">
    <property type="term" value="P:ribosomal small subunit biogenesis"/>
    <property type="evidence" value="ECO:0007669"/>
    <property type="project" value="UniProtKB-UniRule"/>
</dbReference>
<dbReference type="GO" id="GO:0046872">
    <property type="term" value="F:metal ion binding"/>
    <property type="evidence" value="ECO:0007669"/>
    <property type="project" value="UniProtKB-KW"/>
</dbReference>
<dbReference type="SUPFAM" id="SSF50249">
    <property type="entry name" value="Nucleic acid-binding proteins"/>
    <property type="match status" value="1"/>
</dbReference>
<feature type="binding site" evidence="10">
    <location>
        <begin position="108"/>
        <end position="111"/>
    </location>
    <ligand>
        <name>GTP</name>
        <dbReference type="ChEBI" id="CHEBI:37565"/>
    </ligand>
</feature>
<keyword evidence="9 10" id="KW-0342">GTP-binding</keyword>
<evidence type="ECO:0000256" key="4">
    <source>
        <dbReference type="ARBA" id="ARBA00022730"/>
    </source>
</evidence>
<gene>
    <name evidence="10 13" type="primary">rsgA</name>
    <name evidence="13" type="ORF">H8730_09370</name>
</gene>
<dbReference type="Pfam" id="PF16745">
    <property type="entry name" value="RsgA_N"/>
    <property type="match status" value="1"/>
</dbReference>